<keyword evidence="2" id="KW-1185">Reference proteome</keyword>
<comment type="caution">
    <text evidence="1">The sequence shown here is derived from an EMBL/GenBank/DDBJ whole genome shotgun (WGS) entry which is preliminary data.</text>
</comment>
<dbReference type="Gene3D" id="3.40.50.720">
    <property type="entry name" value="NAD(P)-binding Rossmann-like Domain"/>
    <property type="match status" value="1"/>
</dbReference>
<gene>
    <name evidence="1" type="ORF">ACFQGR_09085</name>
</gene>
<sequence length="211" mass="23572">MKITIMGGTGYLGQGILAGFVNSKYNHELISLSRSGMGNKQNLVMPVSYLAVDFSHDGNWQSVVTTSDIVIDCVGILIPSKRKQTSYEKNSIEPAKKVIDQLQVKTDKTKFIFIAANNAPRLLDDYLKAKQEVIDYGQKKLDNRFIAVYPGMVYDLQRLGNFIPGILLNIAINGFKIPFLKKYRPVKRSVFSQEIVKIAAGQSSPLTKIIR</sequence>
<protein>
    <submittedName>
        <fullName evidence="1">Proton-conducting membrane transporter</fullName>
    </submittedName>
</protein>
<evidence type="ECO:0000313" key="1">
    <source>
        <dbReference type="EMBL" id="MFC6179523.1"/>
    </source>
</evidence>
<reference evidence="2" key="1">
    <citation type="journal article" date="2019" name="Int. J. Syst. Evol. Microbiol.">
        <title>The Global Catalogue of Microorganisms (GCM) 10K type strain sequencing project: providing services to taxonomists for standard genome sequencing and annotation.</title>
        <authorList>
            <consortium name="The Broad Institute Genomics Platform"/>
            <consortium name="The Broad Institute Genome Sequencing Center for Infectious Disease"/>
            <person name="Wu L."/>
            <person name="Ma J."/>
        </authorList>
    </citation>
    <scope>NUCLEOTIDE SEQUENCE [LARGE SCALE GENOMIC DNA]</scope>
    <source>
        <strain evidence="2">CCM 8924</strain>
    </source>
</reference>
<name>A0ABW1RVN9_9LACO</name>
<dbReference type="RefSeq" id="WP_042492590.1">
    <property type="nucleotide sequence ID" value="NZ_BJDT01000006.1"/>
</dbReference>
<dbReference type="EMBL" id="JBHSSG010000014">
    <property type="protein sequence ID" value="MFC6179523.1"/>
    <property type="molecule type" value="Genomic_DNA"/>
</dbReference>
<dbReference type="Proteomes" id="UP001596158">
    <property type="component" value="Unassembled WGS sequence"/>
</dbReference>
<dbReference type="InterPro" id="IPR036291">
    <property type="entry name" value="NAD(P)-bd_dom_sf"/>
</dbReference>
<accession>A0ABW1RVN9</accession>
<organism evidence="1 2">
    <name type="scientific">Weissella sagaensis</name>
    <dbReference type="NCBI Taxonomy" id="2559928"/>
    <lineage>
        <taxon>Bacteria</taxon>
        <taxon>Bacillati</taxon>
        <taxon>Bacillota</taxon>
        <taxon>Bacilli</taxon>
        <taxon>Lactobacillales</taxon>
        <taxon>Lactobacillaceae</taxon>
        <taxon>Weissella</taxon>
    </lineage>
</organism>
<proteinExistence type="predicted"/>
<evidence type="ECO:0000313" key="2">
    <source>
        <dbReference type="Proteomes" id="UP001596158"/>
    </source>
</evidence>
<dbReference type="SUPFAM" id="SSF51735">
    <property type="entry name" value="NAD(P)-binding Rossmann-fold domains"/>
    <property type="match status" value="1"/>
</dbReference>